<dbReference type="GO" id="GO:0006351">
    <property type="term" value="P:DNA-templated transcription"/>
    <property type="evidence" value="ECO:0007669"/>
    <property type="project" value="InterPro"/>
</dbReference>
<dbReference type="Pfam" id="PF00587">
    <property type="entry name" value="tRNA-synt_2b"/>
    <property type="match status" value="1"/>
</dbReference>
<dbReference type="InterPro" id="IPR007219">
    <property type="entry name" value="XnlR_reg_dom"/>
</dbReference>
<evidence type="ECO:0000259" key="13">
    <source>
        <dbReference type="PROSITE" id="PS50862"/>
    </source>
</evidence>
<keyword evidence="15" id="KW-1185">Reference proteome</keyword>
<dbReference type="GO" id="GO:0005524">
    <property type="term" value="F:ATP binding"/>
    <property type="evidence" value="ECO:0007669"/>
    <property type="project" value="UniProtKB-KW"/>
</dbReference>
<dbReference type="Proteomes" id="UP000053029">
    <property type="component" value="Unassembled WGS sequence"/>
</dbReference>
<keyword evidence="3" id="KW-0547">Nucleotide-binding</keyword>
<feature type="domain" description="C2H2-type" evidence="12">
    <location>
        <begin position="15"/>
        <end position="37"/>
    </location>
</feature>
<keyword evidence="4" id="KW-0067">ATP-binding</keyword>
<keyword evidence="9" id="KW-0863">Zinc-finger</keyword>
<dbReference type="InterPro" id="IPR006195">
    <property type="entry name" value="aa-tRNA-synth_II"/>
</dbReference>
<evidence type="ECO:0000256" key="9">
    <source>
        <dbReference type="PROSITE-ProRule" id="PRU00042"/>
    </source>
</evidence>
<evidence type="ECO:0000256" key="5">
    <source>
        <dbReference type="ARBA" id="ARBA00023146"/>
    </source>
</evidence>
<feature type="domain" description="Aminoacyl-transfer RNA synthetases class-II family profile" evidence="13">
    <location>
        <begin position="1002"/>
        <end position="1304"/>
    </location>
</feature>
<dbReference type="InterPro" id="IPR015866">
    <property type="entry name" value="Ser-tRNA-synth_1_N"/>
</dbReference>
<dbReference type="FunFam" id="3.30.930.10:FF:000069">
    <property type="entry name" value="Seryl-tRNA synthetase"/>
    <property type="match status" value="1"/>
</dbReference>
<evidence type="ECO:0000256" key="10">
    <source>
        <dbReference type="SAM" id="Coils"/>
    </source>
</evidence>
<proteinExistence type="predicted"/>
<keyword evidence="10" id="KW-0175">Coiled coil</keyword>
<evidence type="ECO:0000313" key="15">
    <source>
        <dbReference type="Proteomes" id="UP000053029"/>
    </source>
</evidence>
<dbReference type="GO" id="GO:0006434">
    <property type="term" value="P:seryl-tRNA aminoacylation"/>
    <property type="evidence" value="ECO:0007669"/>
    <property type="project" value="InterPro"/>
</dbReference>
<dbReference type="CDD" id="cd12148">
    <property type="entry name" value="fungal_TF_MHR"/>
    <property type="match status" value="1"/>
</dbReference>
<protein>
    <recommendedName>
        <fullName evidence="1">serine--tRNA ligase</fullName>
        <ecNumber evidence="1">6.1.1.11</ecNumber>
    </recommendedName>
    <alternativeName>
        <fullName evidence="7">Seryl-tRNA synthetase</fullName>
    </alternativeName>
    <alternativeName>
        <fullName evidence="8">Seryl-tRNA(Ser) synthetase</fullName>
    </alternativeName>
</protein>
<evidence type="ECO:0000256" key="7">
    <source>
        <dbReference type="ARBA" id="ARBA00031113"/>
    </source>
</evidence>
<reference evidence="14 15" key="1">
    <citation type="submission" date="2015-01" db="EMBL/GenBank/DDBJ databases">
        <title>The Genome Sequence of Fonsecaea pedrosoi CBS 271.37.</title>
        <authorList>
            <consortium name="The Broad Institute Genomics Platform"/>
            <person name="Cuomo C."/>
            <person name="de Hoog S."/>
            <person name="Gorbushina A."/>
            <person name="Stielow B."/>
            <person name="Teixiera M."/>
            <person name="Abouelleil A."/>
            <person name="Chapman S.B."/>
            <person name="Priest M."/>
            <person name="Young S.K."/>
            <person name="Wortman J."/>
            <person name="Nusbaum C."/>
            <person name="Birren B."/>
        </authorList>
    </citation>
    <scope>NUCLEOTIDE SEQUENCE [LARGE SCALE GENOMIC DNA]</scope>
    <source>
        <strain evidence="14 15">CBS 271.37</strain>
    </source>
</reference>
<keyword evidence="2" id="KW-0436">Ligase</keyword>
<organism evidence="14 15">
    <name type="scientific">Fonsecaea pedrosoi CBS 271.37</name>
    <dbReference type="NCBI Taxonomy" id="1442368"/>
    <lineage>
        <taxon>Eukaryota</taxon>
        <taxon>Fungi</taxon>
        <taxon>Dikarya</taxon>
        <taxon>Ascomycota</taxon>
        <taxon>Pezizomycotina</taxon>
        <taxon>Eurotiomycetes</taxon>
        <taxon>Chaetothyriomycetidae</taxon>
        <taxon>Chaetothyriales</taxon>
        <taxon>Herpotrichiellaceae</taxon>
        <taxon>Fonsecaea</taxon>
    </lineage>
</organism>
<dbReference type="GeneID" id="25302889"/>
<evidence type="ECO:0000256" key="6">
    <source>
        <dbReference type="ARBA" id="ARBA00023242"/>
    </source>
</evidence>
<dbReference type="HOGENOM" id="CLU_259928_0_0_1"/>
<evidence type="ECO:0000256" key="4">
    <source>
        <dbReference type="ARBA" id="ARBA00022840"/>
    </source>
</evidence>
<dbReference type="InterPro" id="IPR042103">
    <property type="entry name" value="SerRS_1_N_sf"/>
</dbReference>
<dbReference type="VEuPathDB" id="FungiDB:Z517_03399"/>
<dbReference type="GO" id="GO:0004828">
    <property type="term" value="F:serine-tRNA ligase activity"/>
    <property type="evidence" value="ECO:0007669"/>
    <property type="project" value="UniProtKB-EC"/>
</dbReference>
<dbReference type="SUPFAM" id="SSF55681">
    <property type="entry name" value="Class II aaRS and biotin synthetases"/>
    <property type="match status" value="1"/>
</dbReference>
<dbReference type="InterPro" id="IPR013087">
    <property type="entry name" value="Znf_C2H2_type"/>
</dbReference>
<dbReference type="PROSITE" id="PS50862">
    <property type="entry name" value="AA_TRNA_LIGASE_II"/>
    <property type="match status" value="1"/>
</dbReference>
<evidence type="ECO:0000256" key="8">
    <source>
        <dbReference type="ARBA" id="ARBA00034892"/>
    </source>
</evidence>
<evidence type="ECO:0000256" key="1">
    <source>
        <dbReference type="ARBA" id="ARBA00012840"/>
    </source>
</evidence>
<dbReference type="UniPathway" id="UPA00906">
    <property type="reaction ID" value="UER00895"/>
</dbReference>
<keyword evidence="5" id="KW-0030">Aminoacyl-tRNA synthetase</keyword>
<keyword evidence="9" id="KW-0479">Metal-binding</keyword>
<dbReference type="STRING" id="1442368.A0A0D2E260"/>
<dbReference type="EC" id="6.1.1.11" evidence="1"/>
<gene>
    <name evidence="14" type="ORF">Z517_03399</name>
</gene>
<dbReference type="SUPFAM" id="SSF46589">
    <property type="entry name" value="tRNA-binding arm"/>
    <property type="match status" value="1"/>
</dbReference>
<feature type="coiled-coil region" evidence="10">
    <location>
        <begin position="903"/>
        <end position="930"/>
    </location>
</feature>
<dbReference type="InterPro" id="IPR045864">
    <property type="entry name" value="aa-tRNA-synth_II/BPL/LPL"/>
</dbReference>
<keyword evidence="9" id="KW-0862">Zinc</keyword>
<evidence type="ECO:0000259" key="12">
    <source>
        <dbReference type="PROSITE" id="PS50157"/>
    </source>
</evidence>
<evidence type="ECO:0000313" key="14">
    <source>
        <dbReference type="EMBL" id="KIW84151.1"/>
    </source>
</evidence>
<dbReference type="NCBIfam" id="TIGR00414">
    <property type="entry name" value="serS"/>
    <property type="match status" value="1"/>
</dbReference>
<dbReference type="AlphaFoldDB" id="A0A0D2E260"/>
<dbReference type="GO" id="GO:0008270">
    <property type="term" value="F:zinc ion binding"/>
    <property type="evidence" value="ECO:0007669"/>
    <property type="project" value="UniProtKB-KW"/>
</dbReference>
<dbReference type="PANTHER" id="PTHR11778">
    <property type="entry name" value="SERYL-TRNA SYNTHETASE"/>
    <property type="match status" value="1"/>
</dbReference>
<evidence type="ECO:0000256" key="2">
    <source>
        <dbReference type="ARBA" id="ARBA00022598"/>
    </source>
</evidence>
<dbReference type="GO" id="GO:0003677">
    <property type="term" value="F:DNA binding"/>
    <property type="evidence" value="ECO:0007669"/>
    <property type="project" value="InterPro"/>
</dbReference>
<keyword evidence="6" id="KW-0539">Nucleus</keyword>
<dbReference type="Pfam" id="PF04082">
    <property type="entry name" value="Fungal_trans"/>
    <property type="match status" value="1"/>
</dbReference>
<dbReference type="PRINTS" id="PR00981">
    <property type="entry name" value="TRNASYNTHSER"/>
</dbReference>
<dbReference type="Gene3D" id="3.30.930.10">
    <property type="entry name" value="Bira Bifunctional Protein, Domain 2"/>
    <property type="match status" value="1"/>
</dbReference>
<evidence type="ECO:0000256" key="11">
    <source>
        <dbReference type="SAM" id="MobiDB-lite"/>
    </source>
</evidence>
<dbReference type="OrthoDB" id="654211at2759"/>
<feature type="region of interest" description="Disordered" evidence="11">
    <location>
        <begin position="242"/>
        <end position="266"/>
    </location>
</feature>
<dbReference type="InterPro" id="IPR002314">
    <property type="entry name" value="aa-tRNA-synt_IIb"/>
</dbReference>
<dbReference type="PROSITE" id="PS50157">
    <property type="entry name" value="ZINC_FINGER_C2H2_2"/>
    <property type="match status" value="1"/>
</dbReference>
<dbReference type="RefSeq" id="XP_013287959.1">
    <property type="nucleotide sequence ID" value="XM_013432505.1"/>
</dbReference>
<dbReference type="EMBL" id="KN846970">
    <property type="protein sequence ID" value="KIW84151.1"/>
    <property type="molecule type" value="Genomic_DNA"/>
</dbReference>
<sequence length="1320" mass="148050">MTTNLATPARPAKTFVCHRCGRGFARLEHLQRHERSQKFYPKVCRSNPAKLIRRLFVVWLTFASKRFADPPYTLVARVPSTESLWAECIVEHGNALANTIASGGLARVPSWVHLSARFFTHPNVESPSQSKESFSGPVPDYTMNLGLQDGGFDALEPAYTQDFATFMDSVPNFTHPFSPSYQPLPVFFSNLDLPLAGVFENTNDPRDGNISRDESTVTTTIHATSTSLSNIRANDSSISRFGSRLPSLAPEEKPPPNGPHPQGPTRLNSRDLFISADCRQHIIDELATFSGCIDGDFVLPSRHALSRLIGGYFKNFHAHYPFFHIATLRMDAIHVELLLAIAALGARYTREPEMGIELFRVARAIVLERLRRRQRRKANMGLDQRLHYTPIMIPDPSCSGDERFCVVEMVQTLLLLIAIASWYRREPAVTDALSIRSVLHSLIQDDEITRAREQPTEDWREWVRFETIKRTHLVVFCFFNIHTILFDLPPMILASGLRLELPCSEKEWKASNELEWREARAESRSTRQDFQTEFSCLFSDLGERNGSAQAVARGFSALGGCALIHAVIQQIWLARNARLPIVHHDSSGLADEEMNVFERALKRWARYWERDQESSMDPLSPHGPVTFTSTALLRLAYIRLNMDLGPVRSLSSWDPSMVANSLHQSPRVQRSDKMTRAALHCAHALSIPVKLGINYVAQTQLILWSNQHALCSLECAVLLAKWLEAVTVLDPNPALTPAEQRVLEFVVQLVAETEYKMSCDHILAQKARLSGMVVRLWAKLYQSSSVWQMVNLIGESLRIYADLLEAGHKLVIYKDLGVPPTFAAAFMSRKALEAKAFLLRCRRAYCTTRPLYQEFRPATAPRQFPPLTQIRDNVELYEQNCRVRNYGSHEDIPRRVADSVRKMRDLDQRMAGSRHTLKELQRQLNNAAKESKGGIVAQMKSVRPEVDALQAEHDALELETRNIALSLPNLTYSDTPTGGEPRLRSYINYDPDKPPQYGPSADHSIIGEKLGLVDFSSSSMTSGWGFYFLLNEAALLEHALVQYALSVAMRRGWSVVSPPSLVYSHMAAACGFQPRDQNDEQQIWQIAQPEKDAGKPTRSLAATAEIPLAGMYAGKAIPAARLPLKLVGSSRCFRAEAGARGVDTKGLYRVHEFTKVEMFAWTDCPPPSSSGGGLTDESAWVEHSGRLLNEMVEIQTEILSSLGIPCRVLEMPTSDLGASAYRKIDIEAMFPSRRKKDEGWGEVTSASICTDYQSRRLDTRVLEGDGSRKKFAHTVNGTAIAIPRVLAALLENGWREDQGCVVIPQVLRRYMGGLEKIGPR</sequence>
<dbReference type="Gene3D" id="1.10.287.40">
    <property type="entry name" value="Serine-tRNA synthetase, tRNA binding domain"/>
    <property type="match status" value="1"/>
</dbReference>
<dbReference type="InterPro" id="IPR010978">
    <property type="entry name" value="tRNA-bd_arm"/>
</dbReference>
<dbReference type="InterPro" id="IPR002317">
    <property type="entry name" value="Ser-tRNA-ligase_type_1"/>
</dbReference>
<accession>A0A0D2E260</accession>
<evidence type="ECO:0000256" key="3">
    <source>
        <dbReference type="ARBA" id="ARBA00022741"/>
    </source>
</evidence>
<name>A0A0D2E260_9EURO</name>
<dbReference type="Pfam" id="PF02403">
    <property type="entry name" value="Seryl_tRNA_N"/>
    <property type="match status" value="1"/>
</dbReference>